<reference evidence="1" key="1">
    <citation type="submission" date="2010-07" db="EMBL/GenBank/DDBJ databases">
        <authorList>
            <person name="Muzny D."/>
            <person name="Qin X."/>
            <person name="Deng J."/>
            <person name="Jiang H."/>
            <person name="Liu Y."/>
            <person name="Qu J."/>
            <person name="Song X.-Z."/>
            <person name="Zhang L."/>
            <person name="Thornton R."/>
            <person name="Coyle M."/>
            <person name="Francisco L."/>
            <person name="Jackson L."/>
            <person name="Javaid M."/>
            <person name="Korchina V."/>
            <person name="Kovar C."/>
            <person name="Mata R."/>
            <person name="Mathew T."/>
            <person name="Ngo R."/>
            <person name="Nguyen L."/>
            <person name="Nguyen N."/>
            <person name="Okwuonu G."/>
            <person name="Ongeri F."/>
            <person name="Pham C."/>
            <person name="Simmons D."/>
            <person name="Wilczek-Boney K."/>
            <person name="Hale W."/>
            <person name="Jakkamsetti A."/>
            <person name="Pham P."/>
            <person name="Ruth R."/>
            <person name="San Lucas F."/>
            <person name="Warren J."/>
            <person name="Zhang J."/>
            <person name="Zhao Z."/>
            <person name="Zhou C."/>
            <person name="Zhu D."/>
            <person name="Lee S."/>
            <person name="Bess C."/>
            <person name="Blankenburg K."/>
            <person name="Forbes L."/>
            <person name="Fu Q."/>
            <person name="Gubbala S."/>
            <person name="Hirani K."/>
            <person name="Jayaseelan J.C."/>
            <person name="Lara F."/>
            <person name="Munidasa M."/>
            <person name="Palculict T."/>
            <person name="Patil S."/>
            <person name="Pu L.-L."/>
            <person name="Saada N."/>
            <person name="Tang L."/>
            <person name="Weissenberger G."/>
            <person name="Zhu Y."/>
            <person name="Hemphill L."/>
            <person name="Shang Y."/>
            <person name="Youmans B."/>
            <person name="Ayvaz T."/>
            <person name="Ross M."/>
            <person name="Santibanez J."/>
            <person name="Aqrawi P."/>
            <person name="Gross S."/>
            <person name="Joshi V."/>
            <person name="Fowler G."/>
            <person name="Nazareth L."/>
            <person name="Reid J."/>
            <person name="Worley K."/>
            <person name="Petrosino J."/>
            <person name="Highlander S."/>
            <person name="Gibbs R."/>
        </authorList>
    </citation>
    <scope>NUCLEOTIDE SEQUENCE [LARGE SCALE GENOMIC DNA]</scope>
    <source>
        <strain evidence="1">DSM 16973</strain>
    </source>
</reference>
<dbReference type="BioCyc" id="PMAR862515-HMP:GMOO-746-MONOMER"/>
<evidence type="ECO:0000313" key="1">
    <source>
        <dbReference type="EMBL" id="EFM02360.1"/>
    </source>
</evidence>
<sequence length="46" mass="5245">MKKRRTWALLNAMTVATQAYMRRSGLCGISCLRCLQYRGMHGQALV</sequence>
<proteinExistence type="predicted"/>
<evidence type="ECO:0000313" key="2">
    <source>
        <dbReference type="Proteomes" id="UP000004394"/>
    </source>
</evidence>
<accession>E0NRD2</accession>
<gene>
    <name evidence="1" type="ORF">HMPREF0658_0733</name>
</gene>
<dbReference type="AlphaFoldDB" id="E0NRD2"/>
<keyword evidence="2" id="KW-1185">Reference proteome</keyword>
<dbReference type="EMBL" id="AEEI01000025">
    <property type="protein sequence ID" value="EFM02360.1"/>
    <property type="molecule type" value="Genomic_DNA"/>
</dbReference>
<name>E0NRD2_9BACT</name>
<organism evidence="1 2">
    <name type="scientific">Hoylesella marshii DSM 16973 = JCM 13450</name>
    <dbReference type="NCBI Taxonomy" id="862515"/>
    <lineage>
        <taxon>Bacteria</taxon>
        <taxon>Pseudomonadati</taxon>
        <taxon>Bacteroidota</taxon>
        <taxon>Bacteroidia</taxon>
        <taxon>Bacteroidales</taxon>
        <taxon>Prevotellaceae</taxon>
        <taxon>Hoylesella</taxon>
    </lineage>
</organism>
<comment type="caution">
    <text evidence="1">The sequence shown here is derived from an EMBL/GenBank/DDBJ whole genome shotgun (WGS) entry which is preliminary data.</text>
</comment>
<dbReference type="Proteomes" id="UP000004394">
    <property type="component" value="Unassembled WGS sequence"/>
</dbReference>
<dbReference type="HOGENOM" id="CLU_3187342_0_0_10"/>
<protein>
    <submittedName>
        <fullName evidence="1">Uncharacterized protein</fullName>
    </submittedName>
</protein>